<feature type="domain" description="Autotransporter" evidence="2">
    <location>
        <begin position="753"/>
        <end position="1033"/>
    </location>
</feature>
<dbReference type="Pfam" id="PF03797">
    <property type="entry name" value="Autotransporter"/>
    <property type="match status" value="1"/>
</dbReference>
<dbReference type="RefSeq" id="WP_378392113.1">
    <property type="nucleotide sequence ID" value="NZ_JBHLWM010000008.1"/>
</dbReference>
<dbReference type="Gene3D" id="2.40.128.130">
    <property type="entry name" value="Autotransporter beta-domain"/>
    <property type="match status" value="1"/>
</dbReference>
<dbReference type="SUPFAM" id="SSF48317">
    <property type="entry name" value="Acid phosphatase/Vanadium-dependent haloperoxidase"/>
    <property type="match status" value="1"/>
</dbReference>
<reference evidence="3 4" key="1">
    <citation type="submission" date="2024-09" db="EMBL/GenBank/DDBJ databases">
        <authorList>
            <person name="Sun Q."/>
            <person name="Mori K."/>
        </authorList>
    </citation>
    <scope>NUCLEOTIDE SEQUENCE [LARGE SCALE GENOMIC DNA]</scope>
    <source>
        <strain evidence="3 4">KCTC 23279</strain>
    </source>
</reference>
<name>A0ABV6EYL6_9BRAD</name>
<dbReference type="Proteomes" id="UP001589775">
    <property type="component" value="Unassembled WGS sequence"/>
</dbReference>
<keyword evidence="1" id="KW-0732">Signal</keyword>
<evidence type="ECO:0000259" key="2">
    <source>
        <dbReference type="PROSITE" id="PS51208"/>
    </source>
</evidence>
<protein>
    <submittedName>
        <fullName evidence="3">Autotransporter domain-containing protein</fullName>
    </submittedName>
</protein>
<dbReference type="EMBL" id="JBHLWM010000008">
    <property type="protein sequence ID" value="MFC0243329.1"/>
    <property type="molecule type" value="Genomic_DNA"/>
</dbReference>
<dbReference type="InterPro" id="IPR036938">
    <property type="entry name" value="PAP2/HPO_sf"/>
</dbReference>
<evidence type="ECO:0000313" key="3">
    <source>
        <dbReference type="EMBL" id="MFC0243329.1"/>
    </source>
</evidence>
<sequence length="1033" mass="104535">MFHTTALVAVVWAGSVQAQTANVTVQNVNAYNLLAPFLSLNATAVGQATLQANLQQSILINNSATAAQQALAISDKALPGSGSFATNITLADGTVVRLGLADNLAGGLPLQAIQSSGSGTGTINPIQPVGGYGQVLGSIYQTGIRVSTANSGPLSATYNLLNSGYGFTSSDVSAKNYFANGTTNGTVKAVAPAGTTLPTFNGLPNTTDSVYDLAYGVTNKQPGQGIYGDSRPVQVARSSFNAFDPTALDGLTTNPAFPSGHTNYAYTDSILLGMLVPQLYQSMLARASEYANSRIALGVHYPLDIIASRAMASYDLAQAFSNPAYINNAAVTGTAVNLPALFTSAQSELTGYLSTGAAGQSCGTITVCATTNNPYAASSNQAVYQQRLTYGLPTLSYAEAPREAAPSGGPDASILLAPVFGGSTSAAKTLAPNGGLYGSLQTDTINQIIVNTEGVALAAFYGTPLSYWTRLDLYSAIGYFQNVIGTITLAATDVVSTNVTVANTGVLAGTGTVGSTTVLAGGALQPGNGVAGSSLKINGSLAMQAGALYLVQASPAGTPFTSVSGAASLAGTVQVSSPTGAYRFNTPTTILTAASLSGTSFGAVTAPAGVTGTLSYTGTTVSLNLQSGLGQIAGLNDNQRAVGAGLDAAFNAGGSAGPLGAIFTGNVGQNLAQAGGQGASGAQQTSFNVMNQFVGVLLDPSVGGRGAGLPGAGPAVAFAEESDALSYAANGRKRSGAERDAYAMATKAVPLAVYEPRWGVWAAGFGGSQTTNGDAGAGTADTTSRIYGVAVGADYYVSPDTVAGFALAGGGTKYDLGGGLGSGKSDVFQAGAFVRHNIGPSYLSAALAYGWQDVTTNRTVTIAGVDQLQGRFNANALTGRVESGYRFVAPEAIGLTPYVAAQVTTFMLPSYAETGTGNFGLAYASKDVTATRTELGLRGDKSFIAGDALLTLRGRAAWAHDFNADRTVTATFQALPAASFTVNGAAQPHDLALTSASAELKWRNGISVAASFEGEFSNVSQSYAGKGTLRYNW</sequence>
<organism evidence="3 4">
    <name type="scientific">Rhodopseudomonas telluris</name>
    <dbReference type="NCBI Taxonomy" id="644215"/>
    <lineage>
        <taxon>Bacteria</taxon>
        <taxon>Pseudomonadati</taxon>
        <taxon>Pseudomonadota</taxon>
        <taxon>Alphaproteobacteria</taxon>
        <taxon>Hyphomicrobiales</taxon>
        <taxon>Nitrobacteraceae</taxon>
        <taxon>Rhodopseudomonas</taxon>
    </lineage>
</organism>
<evidence type="ECO:0000256" key="1">
    <source>
        <dbReference type="SAM" id="SignalP"/>
    </source>
</evidence>
<dbReference type="SUPFAM" id="SSF103515">
    <property type="entry name" value="Autotransporter"/>
    <property type="match status" value="1"/>
</dbReference>
<dbReference type="InterPro" id="IPR001011">
    <property type="entry name" value="Acid_Pase_classA_bac"/>
</dbReference>
<dbReference type="InterPro" id="IPR000326">
    <property type="entry name" value="PAP2/HPO"/>
</dbReference>
<gene>
    <name evidence="3" type="ORF">ACFFJ6_22780</name>
</gene>
<evidence type="ECO:0000313" key="4">
    <source>
        <dbReference type="Proteomes" id="UP001589775"/>
    </source>
</evidence>
<dbReference type="InterPro" id="IPR036709">
    <property type="entry name" value="Autotransporte_beta_dom_sf"/>
</dbReference>
<dbReference type="Pfam" id="PF01569">
    <property type="entry name" value="PAP2"/>
    <property type="match status" value="1"/>
</dbReference>
<keyword evidence="4" id="KW-1185">Reference proteome</keyword>
<comment type="caution">
    <text evidence="3">The sequence shown here is derived from an EMBL/GenBank/DDBJ whole genome shotgun (WGS) entry which is preliminary data.</text>
</comment>
<feature type="chain" id="PRO_5046437377" evidence="1">
    <location>
        <begin position="19"/>
        <end position="1033"/>
    </location>
</feature>
<proteinExistence type="predicted"/>
<dbReference type="SMART" id="SM00869">
    <property type="entry name" value="Autotransporter"/>
    <property type="match status" value="1"/>
</dbReference>
<feature type="signal peptide" evidence="1">
    <location>
        <begin position="1"/>
        <end position="18"/>
    </location>
</feature>
<dbReference type="PROSITE" id="PS51208">
    <property type="entry name" value="AUTOTRANSPORTER"/>
    <property type="match status" value="1"/>
</dbReference>
<dbReference type="Gene3D" id="1.20.144.10">
    <property type="entry name" value="Phosphatidic acid phosphatase type 2/haloperoxidase"/>
    <property type="match status" value="1"/>
</dbReference>
<dbReference type="PRINTS" id="PR00483">
    <property type="entry name" value="BACPHPHTASE"/>
</dbReference>
<accession>A0ABV6EYL6</accession>
<dbReference type="InterPro" id="IPR005546">
    <property type="entry name" value="Autotransporte_beta"/>
</dbReference>